<evidence type="ECO:0000313" key="5">
    <source>
        <dbReference type="EMBL" id="ADW18322.1"/>
    </source>
</evidence>
<dbReference type="InterPro" id="IPR001584">
    <property type="entry name" value="Integrase_cat-core"/>
</dbReference>
<organism evidence="5 7">
    <name type="scientific">Desulfobulbus propionicus (strain ATCC 33891 / DSM 2032 / VKM B-1956 / 1pr3)</name>
    <dbReference type="NCBI Taxonomy" id="577650"/>
    <lineage>
        <taxon>Bacteria</taxon>
        <taxon>Pseudomonadati</taxon>
        <taxon>Thermodesulfobacteriota</taxon>
        <taxon>Desulfobulbia</taxon>
        <taxon>Desulfobulbales</taxon>
        <taxon>Desulfobulbaceae</taxon>
        <taxon>Desulfobulbus</taxon>
    </lineage>
</organism>
<dbReference type="GO" id="GO:0004803">
    <property type="term" value="F:transposase activity"/>
    <property type="evidence" value="ECO:0007669"/>
    <property type="project" value="InterPro"/>
</dbReference>
<feature type="compositionally biased region" description="Polar residues" evidence="2">
    <location>
        <begin position="425"/>
        <end position="449"/>
    </location>
</feature>
<evidence type="ECO:0000313" key="7">
    <source>
        <dbReference type="Proteomes" id="UP000006365"/>
    </source>
</evidence>
<evidence type="ECO:0000313" key="4">
    <source>
        <dbReference type="EMBL" id="ADW18197.1"/>
    </source>
</evidence>
<dbReference type="SUPFAM" id="SSF53098">
    <property type="entry name" value="Ribonuclease H-like"/>
    <property type="match status" value="1"/>
</dbReference>
<dbReference type="GO" id="GO:0006313">
    <property type="term" value="P:DNA transposition"/>
    <property type="evidence" value="ECO:0007669"/>
    <property type="project" value="InterPro"/>
</dbReference>
<dbReference type="Proteomes" id="UP000006365">
    <property type="component" value="Chromosome"/>
</dbReference>
<dbReference type="KEGG" id="dpr:Despr_3134"/>
<dbReference type="KEGG" id="dpr:Despr_2049"/>
<feature type="coiled-coil region" evidence="1">
    <location>
        <begin position="57"/>
        <end position="91"/>
    </location>
</feature>
<dbReference type="InterPro" id="IPR050900">
    <property type="entry name" value="Transposase_IS3/IS150/IS904"/>
</dbReference>
<evidence type="ECO:0000256" key="2">
    <source>
        <dbReference type="SAM" id="MobiDB-lite"/>
    </source>
</evidence>
<dbReference type="GO" id="GO:0015074">
    <property type="term" value="P:DNA integration"/>
    <property type="evidence" value="ECO:0007669"/>
    <property type="project" value="InterPro"/>
</dbReference>
<dbReference type="KEGG" id="dpr:Despr_2177"/>
<evidence type="ECO:0000259" key="3">
    <source>
        <dbReference type="PROSITE" id="PS50994"/>
    </source>
</evidence>
<sequence length="449" mass="52480">MRKKRHNYSPEEKVFILKRHLVGREAVSDLCDEYQLQPKIFYDWQKQFFEKGASAFAREGKSKQQAEEKRIRELEEKLRRKHEVLSELLEEHIQLKKRTWGALNGGWVPHDTRDAVVDFSRRWSAKAEIPTNRLIVWLGVARSKFYAWIGRCGKANEHNGLIPRDFWLESWEQEAIIRFALDHPLEGYRRLTFMMLDRDIVAVSPSSTWRVLAKAGLLKKWNRKNSAKGNGFVQPLRPHEHWHIDVSHLNICGTFYYLCSLLDGCSRFIVHWEIREQMTEQDVEIIVQRAKEKYPEARPRIISDNGPQFIAKDFKEFIRLSGMTHVRTSPYYPQSNGKLERFHATIKGECIRPGVPLSLDDAPRMVEKFIAHYNNVRLHSAIGYVAPVDKLSGREQEIFKERDRKLEAARELRKTKRLRAPSANPMLSQKDNTAPSESLLQTARLSISN</sequence>
<gene>
    <name evidence="4" type="ordered locus">Despr_2049</name>
    <name evidence="5" type="ordered locus">Despr_2177</name>
    <name evidence="6" type="ordered locus">Despr_3134</name>
</gene>
<dbReference type="EMBL" id="CP002364">
    <property type="protein sequence ID" value="ADW18197.1"/>
    <property type="molecule type" value="Genomic_DNA"/>
</dbReference>
<dbReference type="GO" id="GO:0043565">
    <property type="term" value="F:sequence-specific DNA binding"/>
    <property type="evidence" value="ECO:0007669"/>
    <property type="project" value="InterPro"/>
</dbReference>
<protein>
    <submittedName>
        <fullName evidence="5">Transposase IS3/IS911 family protein</fullName>
    </submittedName>
</protein>
<evidence type="ECO:0000313" key="6">
    <source>
        <dbReference type="EMBL" id="ADW19264.1"/>
    </source>
</evidence>
<dbReference type="InterPro" id="IPR010921">
    <property type="entry name" value="Trp_repressor/repl_initiator"/>
</dbReference>
<dbReference type="InterPro" id="IPR012337">
    <property type="entry name" value="RNaseH-like_sf"/>
</dbReference>
<proteinExistence type="predicted"/>
<dbReference type="InterPro" id="IPR002514">
    <property type="entry name" value="Transposase_8"/>
</dbReference>
<dbReference type="NCBIfam" id="NF033516">
    <property type="entry name" value="transpos_IS3"/>
    <property type="match status" value="1"/>
</dbReference>
<dbReference type="InterPro" id="IPR048020">
    <property type="entry name" value="Transpos_IS3"/>
</dbReference>
<dbReference type="PROSITE" id="PS50994">
    <property type="entry name" value="INTEGRASE"/>
    <property type="match status" value="1"/>
</dbReference>
<name>A0A7U4DPR3_DESPD</name>
<keyword evidence="7" id="KW-1185">Reference proteome</keyword>
<dbReference type="AlphaFoldDB" id="A0A7U4DPR3"/>
<dbReference type="Pfam" id="PF00665">
    <property type="entry name" value="rve"/>
    <property type="match status" value="1"/>
</dbReference>
<evidence type="ECO:0000256" key="1">
    <source>
        <dbReference type="SAM" id="Coils"/>
    </source>
</evidence>
<feature type="domain" description="Integrase catalytic" evidence="3">
    <location>
        <begin position="234"/>
        <end position="395"/>
    </location>
</feature>
<feature type="region of interest" description="Disordered" evidence="2">
    <location>
        <begin position="410"/>
        <end position="449"/>
    </location>
</feature>
<reference evidence="5 7" key="1">
    <citation type="journal article" date="2011" name="Stand. Genomic Sci.">
        <title>Complete genome sequence of Desulfobulbus propionicus type strain (1pr3).</title>
        <authorList>
            <person name="Pagani I."/>
            <person name="Lapidus A."/>
            <person name="Nolan M."/>
            <person name="Lucas S."/>
            <person name="Hammon N."/>
            <person name="Deshpande S."/>
            <person name="Cheng J.F."/>
            <person name="Chertkov O."/>
            <person name="Davenport K."/>
            <person name="Tapia R."/>
            <person name="Han C."/>
            <person name="Goodwin L."/>
            <person name="Pitluck S."/>
            <person name="Liolios K."/>
            <person name="Mavromatis K."/>
            <person name="Ivanova N."/>
            <person name="Mikhailova N."/>
            <person name="Pati A."/>
            <person name="Chen A."/>
            <person name="Palaniappan K."/>
            <person name="Land M."/>
            <person name="Hauser L."/>
            <person name="Chang Y.J."/>
            <person name="Jeffries C.D."/>
            <person name="Detter J.C."/>
            <person name="Brambilla E."/>
            <person name="Kannan K.P."/>
            <person name="Djao O.D."/>
            <person name="Rohde M."/>
            <person name="Pukall R."/>
            <person name="Spring S."/>
            <person name="Goker M."/>
            <person name="Sikorski J."/>
            <person name="Woyke T."/>
            <person name="Bristow J."/>
            <person name="Eisen J.A."/>
            <person name="Markowitz V."/>
            <person name="Hugenholtz P."/>
            <person name="Kyrpides N.C."/>
            <person name="Klenk H.P."/>
        </authorList>
    </citation>
    <scope>NUCLEOTIDE SEQUENCE [LARGE SCALE GENOMIC DNA]</scope>
    <source>
        <strain evidence="7">ATCC 33891 / DSM 2032 / 1pr3</strain>
        <strain evidence="5">DSM 2032</strain>
    </source>
</reference>
<keyword evidence="1" id="KW-0175">Coiled coil</keyword>
<accession>A0A7U4DPR3</accession>
<dbReference type="PANTHER" id="PTHR46889:SF4">
    <property type="entry name" value="TRANSPOSASE INSO FOR INSERTION SEQUENCE ELEMENT IS911B-RELATED"/>
    <property type="match status" value="1"/>
</dbReference>
<dbReference type="Pfam" id="PF01527">
    <property type="entry name" value="HTH_Tnp_1"/>
    <property type="match status" value="1"/>
</dbReference>
<dbReference type="SUPFAM" id="SSF48295">
    <property type="entry name" value="TrpR-like"/>
    <property type="match status" value="1"/>
</dbReference>
<dbReference type="InterPro" id="IPR036397">
    <property type="entry name" value="RNaseH_sf"/>
</dbReference>
<dbReference type="EMBL" id="CP002364">
    <property type="protein sequence ID" value="ADW19264.1"/>
    <property type="molecule type" value="Genomic_DNA"/>
</dbReference>
<dbReference type="Gene3D" id="3.30.420.10">
    <property type="entry name" value="Ribonuclease H-like superfamily/Ribonuclease H"/>
    <property type="match status" value="1"/>
</dbReference>
<dbReference type="PANTHER" id="PTHR46889">
    <property type="entry name" value="TRANSPOSASE INSF FOR INSERTION SEQUENCE IS3B-RELATED"/>
    <property type="match status" value="1"/>
</dbReference>
<dbReference type="EMBL" id="CP002364">
    <property type="protein sequence ID" value="ADW18322.1"/>
    <property type="molecule type" value="Genomic_DNA"/>
</dbReference>